<accession>A0A7W9C3N0</accession>
<comment type="caution">
    <text evidence="2">The sequence shown here is derived from an EMBL/GenBank/DDBJ whole genome shotgun (WGS) entry which is preliminary data.</text>
</comment>
<proteinExistence type="predicted"/>
<dbReference type="RefSeq" id="WP_183214754.1">
    <property type="nucleotide sequence ID" value="NZ_CAJFZS010000001.1"/>
</dbReference>
<protein>
    <submittedName>
        <fullName evidence="2">Uncharacterized protein</fullName>
    </submittedName>
</protein>
<keyword evidence="1" id="KW-1133">Transmembrane helix</keyword>
<evidence type="ECO:0000313" key="2">
    <source>
        <dbReference type="EMBL" id="MBB5738351.1"/>
    </source>
</evidence>
<dbReference type="AlphaFoldDB" id="A0A7W9C3N0"/>
<feature type="transmembrane region" description="Helical" evidence="1">
    <location>
        <begin position="27"/>
        <end position="46"/>
    </location>
</feature>
<reference evidence="2 3" key="1">
    <citation type="submission" date="2020-08" db="EMBL/GenBank/DDBJ databases">
        <title>Genomic Encyclopedia of Type Strains, Phase IV (KMG-IV): sequencing the most valuable type-strain genomes for metagenomic binning, comparative biology and taxonomic classification.</title>
        <authorList>
            <person name="Goeker M."/>
        </authorList>
    </citation>
    <scope>NUCLEOTIDE SEQUENCE [LARGE SCALE GENOMIC DNA]</scope>
    <source>
        <strain evidence="2 3">DSM 4731</strain>
    </source>
</reference>
<dbReference type="Proteomes" id="UP000527324">
    <property type="component" value="Unassembled WGS sequence"/>
</dbReference>
<keyword evidence="3" id="KW-1185">Reference proteome</keyword>
<organism evidence="2 3">
    <name type="scientific">Brevundimonas aurantiaca</name>
    <dbReference type="NCBI Taxonomy" id="74316"/>
    <lineage>
        <taxon>Bacteria</taxon>
        <taxon>Pseudomonadati</taxon>
        <taxon>Pseudomonadota</taxon>
        <taxon>Alphaproteobacteria</taxon>
        <taxon>Caulobacterales</taxon>
        <taxon>Caulobacteraceae</taxon>
        <taxon>Brevundimonas</taxon>
    </lineage>
</organism>
<sequence length="272" mass="28181">MNRHRQLPLGETLKAAFAKLPLAWRGAWGAILVCAVVWSVAGWSAHAVEASWAMIGRGVGQIAGLVAGLALAGGLTRIAVSVDLDEARRRGLGPAGLQFGWPELRLLGAALLCAVFMAMILSVAALLLLALFGMAGLDAEAINQRNWAAVGPVWKLVLLAVVTLLVAYGVLVMAVRLSLFAPATLGRGHMVSLNSMGVAQGSFWPLLGGLIVVGLPKLVLIGLSAAGLLSGAARDVASALVLSGLEAPLAAVFLGEAYQRLEYWAPDARDPG</sequence>
<keyword evidence="1" id="KW-0472">Membrane</keyword>
<evidence type="ECO:0000256" key="1">
    <source>
        <dbReference type="SAM" id="Phobius"/>
    </source>
</evidence>
<gene>
    <name evidence="2" type="ORF">GGQ93_000042</name>
</gene>
<name>A0A7W9C3N0_9CAUL</name>
<feature type="transmembrane region" description="Helical" evidence="1">
    <location>
        <begin position="203"/>
        <end position="229"/>
    </location>
</feature>
<feature type="transmembrane region" description="Helical" evidence="1">
    <location>
        <begin position="58"/>
        <end position="80"/>
    </location>
</feature>
<keyword evidence="1" id="KW-0812">Transmembrane</keyword>
<dbReference type="EMBL" id="JACHOQ010000001">
    <property type="protein sequence ID" value="MBB5738351.1"/>
    <property type="molecule type" value="Genomic_DNA"/>
</dbReference>
<feature type="transmembrane region" description="Helical" evidence="1">
    <location>
        <begin position="106"/>
        <end position="135"/>
    </location>
</feature>
<feature type="transmembrane region" description="Helical" evidence="1">
    <location>
        <begin position="156"/>
        <end position="183"/>
    </location>
</feature>
<evidence type="ECO:0000313" key="3">
    <source>
        <dbReference type="Proteomes" id="UP000527324"/>
    </source>
</evidence>